<dbReference type="Proteomes" id="UP000485058">
    <property type="component" value="Unassembled WGS sequence"/>
</dbReference>
<dbReference type="AlphaFoldDB" id="A0A699ZGK5"/>
<evidence type="ECO:0000313" key="3">
    <source>
        <dbReference type="Proteomes" id="UP000485058"/>
    </source>
</evidence>
<keyword evidence="3" id="KW-1185">Reference proteome</keyword>
<reference evidence="2 3" key="1">
    <citation type="submission" date="2020-02" db="EMBL/GenBank/DDBJ databases">
        <title>Draft genome sequence of Haematococcus lacustris strain NIES-144.</title>
        <authorList>
            <person name="Morimoto D."/>
            <person name="Nakagawa S."/>
            <person name="Yoshida T."/>
            <person name="Sawayama S."/>
        </authorList>
    </citation>
    <scope>NUCLEOTIDE SEQUENCE [LARGE SCALE GENOMIC DNA]</scope>
    <source>
        <strain evidence="2 3">NIES-144</strain>
    </source>
</reference>
<organism evidence="2 3">
    <name type="scientific">Haematococcus lacustris</name>
    <name type="common">Green alga</name>
    <name type="synonym">Haematococcus pluvialis</name>
    <dbReference type="NCBI Taxonomy" id="44745"/>
    <lineage>
        <taxon>Eukaryota</taxon>
        <taxon>Viridiplantae</taxon>
        <taxon>Chlorophyta</taxon>
        <taxon>core chlorophytes</taxon>
        <taxon>Chlorophyceae</taxon>
        <taxon>CS clade</taxon>
        <taxon>Chlamydomonadales</taxon>
        <taxon>Haematococcaceae</taxon>
        <taxon>Haematococcus</taxon>
    </lineage>
</organism>
<evidence type="ECO:0000313" key="2">
    <source>
        <dbReference type="EMBL" id="GFH21703.1"/>
    </source>
</evidence>
<dbReference type="EMBL" id="BLLF01001887">
    <property type="protein sequence ID" value="GFH21703.1"/>
    <property type="molecule type" value="Genomic_DNA"/>
</dbReference>
<protein>
    <submittedName>
        <fullName evidence="2">Uncharacterized protein</fullName>
    </submittedName>
</protein>
<gene>
    <name evidence="2" type="ORF">HaLaN_19061</name>
</gene>
<evidence type="ECO:0000256" key="1">
    <source>
        <dbReference type="SAM" id="MobiDB-lite"/>
    </source>
</evidence>
<comment type="caution">
    <text evidence="2">The sequence shown here is derived from an EMBL/GenBank/DDBJ whole genome shotgun (WGS) entry which is preliminary data.</text>
</comment>
<name>A0A699ZGK5_HAELA</name>
<accession>A0A699ZGK5</accession>
<feature type="region of interest" description="Disordered" evidence="1">
    <location>
        <begin position="41"/>
        <end position="65"/>
    </location>
</feature>
<proteinExistence type="predicted"/>
<sequence>MAPGWTQKAWGLQLAGLTGLLPTGLLATHYVADLAGAQARSTASAPQPTRVPMPAEPKKTTSCSTQSQRLIDTSAISSSSCRRAYKAHMVADMVASGAGGGAGLVLATAVCCGEHCSDHWPHTALGQLPLSQLVCYQLA</sequence>